<feature type="region of interest" description="Disordered" evidence="1">
    <location>
        <begin position="1"/>
        <end position="40"/>
    </location>
</feature>
<dbReference type="PANTHER" id="PTHR37166">
    <property type="entry name" value="PROTEIN FLAG"/>
    <property type="match status" value="1"/>
</dbReference>
<dbReference type="Pfam" id="PF03646">
    <property type="entry name" value="FlaG"/>
    <property type="match status" value="1"/>
</dbReference>
<evidence type="ECO:0000313" key="3">
    <source>
        <dbReference type="Proteomes" id="UP001597169"/>
    </source>
</evidence>
<dbReference type="SUPFAM" id="SSF160214">
    <property type="entry name" value="FlaG-like"/>
    <property type="match status" value="1"/>
</dbReference>
<gene>
    <name evidence="2" type="ORF">ACFQ3J_18285</name>
</gene>
<dbReference type="EMBL" id="JBHTKX010000002">
    <property type="protein sequence ID" value="MFD1130121.1"/>
    <property type="molecule type" value="Genomic_DNA"/>
</dbReference>
<protein>
    <submittedName>
        <fullName evidence="2">Flagellar protein FlaG</fullName>
    </submittedName>
</protein>
<keyword evidence="2" id="KW-0966">Cell projection</keyword>
<accession>A0ABW3Q3S1</accession>
<organism evidence="2 3">
    <name type="scientific">Paenibacillus provencensis</name>
    <dbReference type="NCBI Taxonomy" id="441151"/>
    <lineage>
        <taxon>Bacteria</taxon>
        <taxon>Bacillati</taxon>
        <taxon>Bacillota</taxon>
        <taxon>Bacilli</taxon>
        <taxon>Bacillales</taxon>
        <taxon>Paenibacillaceae</taxon>
        <taxon>Paenibacillus</taxon>
    </lineage>
</organism>
<dbReference type="InterPro" id="IPR005186">
    <property type="entry name" value="FlaG"/>
</dbReference>
<dbReference type="RefSeq" id="WP_251582867.1">
    <property type="nucleotide sequence ID" value="NZ_JBHTKX010000002.1"/>
</dbReference>
<dbReference type="PANTHER" id="PTHR37166:SF1">
    <property type="entry name" value="PROTEIN FLAG"/>
    <property type="match status" value="1"/>
</dbReference>
<dbReference type="Gene3D" id="3.30.160.170">
    <property type="entry name" value="FlaG-like"/>
    <property type="match status" value="1"/>
</dbReference>
<keyword evidence="2" id="KW-0282">Flagellum</keyword>
<keyword evidence="2" id="KW-0969">Cilium</keyword>
<feature type="compositionally biased region" description="Polar residues" evidence="1">
    <location>
        <begin position="1"/>
        <end position="26"/>
    </location>
</feature>
<proteinExistence type="predicted"/>
<dbReference type="Proteomes" id="UP001597169">
    <property type="component" value="Unassembled WGS sequence"/>
</dbReference>
<dbReference type="InterPro" id="IPR035924">
    <property type="entry name" value="FlaG-like_sf"/>
</dbReference>
<reference evidence="3" key="1">
    <citation type="journal article" date="2019" name="Int. J. Syst. Evol. Microbiol.">
        <title>The Global Catalogue of Microorganisms (GCM) 10K type strain sequencing project: providing services to taxonomists for standard genome sequencing and annotation.</title>
        <authorList>
            <consortium name="The Broad Institute Genomics Platform"/>
            <consortium name="The Broad Institute Genome Sequencing Center for Infectious Disease"/>
            <person name="Wu L."/>
            <person name="Ma J."/>
        </authorList>
    </citation>
    <scope>NUCLEOTIDE SEQUENCE [LARGE SCALE GENOMIC DNA]</scope>
    <source>
        <strain evidence="3">CCUG 53519</strain>
    </source>
</reference>
<keyword evidence="3" id="KW-1185">Reference proteome</keyword>
<comment type="caution">
    <text evidence="2">The sequence shown here is derived from an EMBL/GenBank/DDBJ whole genome shotgun (WGS) entry which is preliminary data.</text>
</comment>
<evidence type="ECO:0000256" key="1">
    <source>
        <dbReference type="SAM" id="MobiDB-lite"/>
    </source>
</evidence>
<evidence type="ECO:0000313" key="2">
    <source>
        <dbReference type="EMBL" id="MFD1130121.1"/>
    </source>
</evidence>
<name>A0ABW3Q3S1_9BACL</name>
<sequence>MDNRISSNGHSLNSIKPSGNQSSNQEEATRRGTRIGQSISELSKEQKIEIEQLEKAIRAIQGPEKKFEFSVHKETSTIMVKVFDKSTGDLIREIPREKLLDIAARMIDINGLLIDEKA</sequence>